<comment type="caution">
    <text evidence="4">The sequence shown here is derived from an EMBL/GenBank/DDBJ whole genome shotgun (WGS) entry which is preliminary data.</text>
</comment>
<keyword evidence="2" id="KW-0732">Signal</keyword>
<feature type="compositionally biased region" description="Basic and acidic residues" evidence="1">
    <location>
        <begin position="265"/>
        <end position="289"/>
    </location>
</feature>
<dbReference type="AlphaFoldDB" id="A0A5B0P0R5"/>
<dbReference type="EMBL" id="VDEP01000438">
    <property type="protein sequence ID" value="KAA1083556.1"/>
    <property type="molecule type" value="Genomic_DNA"/>
</dbReference>
<sequence>MWPFQSITLFSTLQACVMVTSVYSSTKRLHPRTIDTEVNAEFHISSPVQEVIRASSSNYKSTSLSNSPIEDPNGENQRAGHLPTSIYFKEVPEVLSGKGCQGEDPLPQQRDFNLNDALDIFQEEPTNGGTLEHYYHHPYDPEAPQYQTLYNPTHNRDDYLDAKASPNSKENTDDHKQKPLRAGDFVPMEPQPQYFQHQGSGQDVRGKNHFGKNGLFNFNNDFHVVKEELMDAETLQKYYSHPYDPQFPHYELVHHLPQHQVSRLPDPHLHVKSSPDLKDTVDDQKRRPDGAAAFTSNNPRPETFPLQSEGFGTEKFELVRSWNLSTPEQAFAKLLSLAVYGVFKNRQGFEMTANAETETQISQAIELLNYNLAEEIPLVKKLDMTRKALLEEMVRSPVPGKKWISLFNVLDIKTKCFQKELEGGDFQELAKLYPKRKITDTYIQRFRQADMPHELEDLEVLYRSAHGRLGDVCEGIPIDQGRKRKIHTLPSDPESSRAKRLKQEKYNNHMVGTIGNKLNQKKNTDNDFIHLNYILRFKPMGKTGLQIMAQSVILDGFLFARIKAAYESQDHPEFQSIISFATIANTIKLIYENSMCLIHTKSSSPVSFFTAEKDAFRRVLATFTYFTRIIFQSPRFGNCLFDGTLMAIYALEHTKNFPTKPIIIEHLEVIRQLFMDPMNDYLARLQVFQGGSKAIDAKIKKIMKEPPKGIIYVTEMFQNIKYHQKQQIEIHQNQRTYR</sequence>
<proteinExistence type="predicted"/>
<evidence type="ECO:0000313" key="4">
    <source>
        <dbReference type="EMBL" id="KAA1093960.1"/>
    </source>
</evidence>
<evidence type="ECO:0000313" key="3">
    <source>
        <dbReference type="EMBL" id="KAA1083556.1"/>
    </source>
</evidence>
<feature type="chain" id="PRO_5033474005" evidence="2">
    <location>
        <begin position="25"/>
        <end position="738"/>
    </location>
</feature>
<organism evidence="4 5">
    <name type="scientific">Puccinia graminis f. sp. tritici</name>
    <dbReference type="NCBI Taxonomy" id="56615"/>
    <lineage>
        <taxon>Eukaryota</taxon>
        <taxon>Fungi</taxon>
        <taxon>Dikarya</taxon>
        <taxon>Basidiomycota</taxon>
        <taxon>Pucciniomycotina</taxon>
        <taxon>Pucciniomycetes</taxon>
        <taxon>Pucciniales</taxon>
        <taxon>Pucciniaceae</taxon>
        <taxon>Puccinia</taxon>
    </lineage>
</organism>
<accession>A0A5B0P0R5</accession>
<feature type="region of interest" description="Disordered" evidence="1">
    <location>
        <begin position="265"/>
        <end position="307"/>
    </location>
</feature>
<dbReference type="Proteomes" id="UP000324748">
    <property type="component" value="Unassembled WGS sequence"/>
</dbReference>
<reference evidence="5 6" key="1">
    <citation type="submission" date="2019-05" db="EMBL/GenBank/DDBJ databases">
        <title>Emergence of the Ug99 lineage of the wheat stem rust pathogen through somatic hybridization.</title>
        <authorList>
            <person name="Li F."/>
            <person name="Upadhyaya N.M."/>
            <person name="Sperschneider J."/>
            <person name="Matny O."/>
            <person name="Nguyen-Phuc H."/>
            <person name="Mago R."/>
            <person name="Raley C."/>
            <person name="Miller M.E."/>
            <person name="Silverstein K.A.T."/>
            <person name="Henningsen E."/>
            <person name="Hirsch C.D."/>
            <person name="Visser B."/>
            <person name="Pretorius Z.A."/>
            <person name="Steffenson B.J."/>
            <person name="Schwessinger B."/>
            <person name="Dodds P.N."/>
            <person name="Figueroa M."/>
        </authorList>
    </citation>
    <scope>NUCLEOTIDE SEQUENCE [LARGE SCALE GENOMIC DNA]</scope>
    <source>
        <strain evidence="4">21-0</strain>
        <strain evidence="3 6">Ug99</strain>
    </source>
</reference>
<evidence type="ECO:0000256" key="1">
    <source>
        <dbReference type="SAM" id="MobiDB-lite"/>
    </source>
</evidence>
<evidence type="ECO:0000313" key="6">
    <source>
        <dbReference type="Proteomes" id="UP000325313"/>
    </source>
</evidence>
<dbReference type="Proteomes" id="UP000325313">
    <property type="component" value="Unassembled WGS sequence"/>
</dbReference>
<gene>
    <name evidence="4" type="ORF">PGT21_004560</name>
    <name evidence="3" type="ORF">PGTUg99_036093</name>
</gene>
<evidence type="ECO:0000313" key="5">
    <source>
        <dbReference type="Proteomes" id="UP000324748"/>
    </source>
</evidence>
<keyword evidence="5" id="KW-1185">Reference proteome</keyword>
<feature type="signal peptide" evidence="2">
    <location>
        <begin position="1"/>
        <end position="24"/>
    </location>
</feature>
<name>A0A5B0P0R5_PUCGR</name>
<feature type="region of interest" description="Disordered" evidence="1">
    <location>
        <begin position="149"/>
        <end position="183"/>
    </location>
</feature>
<dbReference type="EMBL" id="VSWC01000079">
    <property type="protein sequence ID" value="KAA1093960.1"/>
    <property type="molecule type" value="Genomic_DNA"/>
</dbReference>
<evidence type="ECO:0000256" key="2">
    <source>
        <dbReference type="SAM" id="SignalP"/>
    </source>
</evidence>
<protein>
    <submittedName>
        <fullName evidence="4">Uncharacterized protein</fullName>
    </submittedName>
</protein>